<proteinExistence type="predicted"/>
<organism evidence="2 3">
    <name type="scientific">Galerina marginata (strain CBS 339.88)</name>
    <dbReference type="NCBI Taxonomy" id="685588"/>
    <lineage>
        <taxon>Eukaryota</taxon>
        <taxon>Fungi</taxon>
        <taxon>Dikarya</taxon>
        <taxon>Basidiomycota</taxon>
        <taxon>Agaricomycotina</taxon>
        <taxon>Agaricomycetes</taxon>
        <taxon>Agaricomycetidae</taxon>
        <taxon>Agaricales</taxon>
        <taxon>Agaricineae</taxon>
        <taxon>Strophariaceae</taxon>
        <taxon>Galerina</taxon>
    </lineage>
</organism>
<protein>
    <recommendedName>
        <fullName evidence="4">Pali-domain-containing protein</fullName>
    </recommendedName>
</protein>
<dbReference type="Proteomes" id="UP000027222">
    <property type="component" value="Unassembled WGS sequence"/>
</dbReference>
<dbReference type="Pfam" id="PF06687">
    <property type="entry name" value="SUR7"/>
    <property type="match status" value="1"/>
</dbReference>
<feature type="transmembrane region" description="Helical" evidence="1">
    <location>
        <begin position="120"/>
        <end position="139"/>
    </location>
</feature>
<dbReference type="PANTHER" id="PTHR28013:SF4">
    <property type="entry name" value="MARVEL DOMAIN-CONTAINING PROTEIN"/>
    <property type="match status" value="1"/>
</dbReference>
<keyword evidence="3" id="KW-1185">Reference proteome</keyword>
<dbReference type="EMBL" id="KL142386">
    <property type="protein sequence ID" value="KDR73308.1"/>
    <property type="molecule type" value="Genomic_DNA"/>
</dbReference>
<dbReference type="AlphaFoldDB" id="A0A067T2Q2"/>
<evidence type="ECO:0008006" key="4">
    <source>
        <dbReference type="Google" id="ProtNLM"/>
    </source>
</evidence>
<dbReference type="HOGENOM" id="CLU_088627_0_0_1"/>
<dbReference type="GO" id="GO:0032153">
    <property type="term" value="C:cell division site"/>
    <property type="evidence" value="ECO:0007669"/>
    <property type="project" value="TreeGrafter"/>
</dbReference>
<dbReference type="OrthoDB" id="2354757at2759"/>
<name>A0A067T2Q2_GALM3</name>
<feature type="transmembrane region" description="Helical" evidence="1">
    <location>
        <begin position="146"/>
        <end position="167"/>
    </location>
</feature>
<sequence length="230" mass="24618">MYLLYRMFRAPAGIFLFCAFVASLLVSLSITLPTLPGMDLVRVRLNQTGDLPGILSISNTTATEGISEIRYGVWAACYYPVNSTNRACLPSGLGYNVTVQLTNGNASTSTTVTAAWTKMLVGHPISSGVIALAVPLSFWKSTPILGMFFSVLSFIAAVATLVIDIAFSLNLRTQIKKLDSGANTHLSIGFGVWVIALAGVILAIFFLWCGRRVAARNKRLLPLAAATGKI</sequence>
<dbReference type="InterPro" id="IPR051380">
    <property type="entry name" value="pH-response_reg_palI/RIM9"/>
</dbReference>
<reference evidence="3" key="1">
    <citation type="journal article" date="2014" name="Proc. Natl. Acad. Sci. U.S.A.">
        <title>Extensive sampling of basidiomycete genomes demonstrates inadequacy of the white-rot/brown-rot paradigm for wood decay fungi.</title>
        <authorList>
            <person name="Riley R."/>
            <person name="Salamov A.A."/>
            <person name="Brown D.W."/>
            <person name="Nagy L.G."/>
            <person name="Floudas D."/>
            <person name="Held B.W."/>
            <person name="Levasseur A."/>
            <person name="Lombard V."/>
            <person name="Morin E."/>
            <person name="Otillar R."/>
            <person name="Lindquist E.A."/>
            <person name="Sun H."/>
            <person name="LaButti K.M."/>
            <person name="Schmutz J."/>
            <person name="Jabbour D."/>
            <person name="Luo H."/>
            <person name="Baker S.E."/>
            <person name="Pisabarro A.G."/>
            <person name="Walton J.D."/>
            <person name="Blanchette R.A."/>
            <person name="Henrissat B."/>
            <person name="Martin F."/>
            <person name="Cullen D."/>
            <person name="Hibbett D.S."/>
            <person name="Grigoriev I.V."/>
        </authorList>
    </citation>
    <scope>NUCLEOTIDE SEQUENCE [LARGE SCALE GENOMIC DNA]</scope>
    <source>
        <strain evidence="3">CBS 339.88</strain>
    </source>
</reference>
<evidence type="ECO:0000256" key="1">
    <source>
        <dbReference type="SAM" id="Phobius"/>
    </source>
</evidence>
<dbReference type="GO" id="GO:0035838">
    <property type="term" value="C:growing cell tip"/>
    <property type="evidence" value="ECO:0007669"/>
    <property type="project" value="TreeGrafter"/>
</dbReference>
<keyword evidence="1" id="KW-0472">Membrane</keyword>
<accession>A0A067T2Q2</accession>
<evidence type="ECO:0000313" key="2">
    <source>
        <dbReference type="EMBL" id="KDR73308.1"/>
    </source>
</evidence>
<evidence type="ECO:0000313" key="3">
    <source>
        <dbReference type="Proteomes" id="UP000027222"/>
    </source>
</evidence>
<dbReference type="PANTHER" id="PTHR28013">
    <property type="entry name" value="PROTEIN DCV1-RELATED"/>
    <property type="match status" value="1"/>
</dbReference>
<dbReference type="STRING" id="685588.A0A067T2Q2"/>
<dbReference type="InterPro" id="IPR009571">
    <property type="entry name" value="SUR7/Rim9-like_fungi"/>
</dbReference>
<keyword evidence="1" id="KW-1133">Transmembrane helix</keyword>
<dbReference type="GO" id="GO:0005886">
    <property type="term" value="C:plasma membrane"/>
    <property type="evidence" value="ECO:0007669"/>
    <property type="project" value="InterPro"/>
</dbReference>
<feature type="transmembrane region" description="Helical" evidence="1">
    <location>
        <begin position="12"/>
        <end position="32"/>
    </location>
</feature>
<gene>
    <name evidence="2" type="ORF">GALMADRAFT_142422</name>
</gene>
<feature type="transmembrane region" description="Helical" evidence="1">
    <location>
        <begin position="187"/>
        <end position="209"/>
    </location>
</feature>
<keyword evidence="1" id="KW-0812">Transmembrane</keyword>